<reference evidence="1" key="1">
    <citation type="journal article" date="2014" name="Front. Microbiol.">
        <title>High frequency of phylogenetically diverse reductive dehalogenase-homologous genes in deep subseafloor sedimentary metagenomes.</title>
        <authorList>
            <person name="Kawai M."/>
            <person name="Futagami T."/>
            <person name="Toyoda A."/>
            <person name="Takaki Y."/>
            <person name="Nishi S."/>
            <person name="Hori S."/>
            <person name="Arai W."/>
            <person name="Tsubouchi T."/>
            <person name="Morono Y."/>
            <person name="Uchiyama I."/>
            <person name="Ito T."/>
            <person name="Fujiyama A."/>
            <person name="Inagaki F."/>
            <person name="Takami H."/>
        </authorList>
    </citation>
    <scope>NUCLEOTIDE SEQUENCE</scope>
    <source>
        <strain evidence="1">Expedition CK06-06</strain>
    </source>
</reference>
<sequence length="39" mass="4513">HVIAASYVIEHPLTEPPKFYVKTKKERLPSVFSRMQLDG</sequence>
<protein>
    <submittedName>
        <fullName evidence="1">Uncharacterized protein</fullName>
    </submittedName>
</protein>
<dbReference type="AlphaFoldDB" id="X1NVW6"/>
<organism evidence="1">
    <name type="scientific">marine sediment metagenome</name>
    <dbReference type="NCBI Taxonomy" id="412755"/>
    <lineage>
        <taxon>unclassified sequences</taxon>
        <taxon>metagenomes</taxon>
        <taxon>ecological metagenomes</taxon>
    </lineage>
</organism>
<proteinExistence type="predicted"/>
<comment type="caution">
    <text evidence="1">The sequence shown here is derived from an EMBL/GenBank/DDBJ whole genome shotgun (WGS) entry which is preliminary data.</text>
</comment>
<dbReference type="EMBL" id="BARV01041145">
    <property type="protein sequence ID" value="GAI48177.1"/>
    <property type="molecule type" value="Genomic_DNA"/>
</dbReference>
<feature type="non-terminal residue" evidence="1">
    <location>
        <position position="1"/>
    </location>
</feature>
<evidence type="ECO:0000313" key="1">
    <source>
        <dbReference type="EMBL" id="GAI48177.1"/>
    </source>
</evidence>
<gene>
    <name evidence="1" type="ORF">S06H3_62417</name>
</gene>
<name>X1NVW6_9ZZZZ</name>
<accession>X1NVW6</accession>